<dbReference type="RefSeq" id="WP_284375298.1">
    <property type="nucleotide sequence ID" value="NZ_BSNN01000002.1"/>
</dbReference>
<evidence type="ECO:0000313" key="2">
    <source>
        <dbReference type="Proteomes" id="UP001156694"/>
    </source>
</evidence>
<proteinExistence type="predicted"/>
<name>A0ABQ5VRL1_9RHOB</name>
<keyword evidence="2" id="KW-1185">Reference proteome</keyword>
<organism evidence="1 2">
    <name type="scientific">Amylibacter marinus</name>
    <dbReference type="NCBI Taxonomy" id="1475483"/>
    <lineage>
        <taxon>Bacteria</taxon>
        <taxon>Pseudomonadati</taxon>
        <taxon>Pseudomonadota</taxon>
        <taxon>Alphaproteobacteria</taxon>
        <taxon>Rhodobacterales</taxon>
        <taxon>Paracoccaceae</taxon>
        <taxon>Amylibacter</taxon>
    </lineage>
</organism>
<evidence type="ECO:0000313" key="1">
    <source>
        <dbReference type="EMBL" id="GLQ33911.1"/>
    </source>
</evidence>
<reference evidence="2" key="1">
    <citation type="journal article" date="2019" name="Int. J. Syst. Evol. Microbiol.">
        <title>The Global Catalogue of Microorganisms (GCM) 10K type strain sequencing project: providing services to taxonomists for standard genome sequencing and annotation.</title>
        <authorList>
            <consortium name="The Broad Institute Genomics Platform"/>
            <consortium name="The Broad Institute Genome Sequencing Center for Infectious Disease"/>
            <person name="Wu L."/>
            <person name="Ma J."/>
        </authorList>
    </citation>
    <scope>NUCLEOTIDE SEQUENCE [LARGE SCALE GENOMIC DNA]</scope>
    <source>
        <strain evidence="2">NBRC 110140</strain>
    </source>
</reference>
<gene>
    <name evidence="1" type="ORF">GCM10007939_01940</name>
</gene>
<comment type="caution">
    <text evidence="1">The sequence shown here is derived from an EMBL/GenBank/DDBJ whole genome shotgun (WGS) entry which is preliminary data.</text>
</comment>
<dbReference type="Proteomes" id="UP001156694">
    <property type="component" value="Unassembled WGS sequence"/>
</dbReference>
<sequence>MRTLAMIVGLAVACWGAGTIGKEVKATGPTVENFRLAQQEGGDMDEVHHP</sequence>
<protein>
    <submittedName>
        <fullName evidence="1">Uncharacterized protein</fullName>
    </submittedName>
</protein>
<accession>A0ABQ5VRL1</accession>
<dbReference type="EMBL" id="BSNN01000002">
    <property type="protein sequence ID" value="GLQ33911.1"/>
    <property type="molecule type" value="Genomic_DNA"/>
</dbReference>